<comment type="caution">
    <text evidence="3">The sequence shown here is derived from an EMBL/GenBank/DDBJ whole genome shotgun (WGS) entry which is preliminary data.</text>
</comment>
<keyword evidence="3" id="KW-0413">Isomerase</keyword>
<sequence length="259" mass="27864">MQNTLTFPDLLRLIDERSTAFRAAVASAPSLDAQVPTCPEWTLFDLVKHIGEGRRDWAATVAAGPDAAAKASAEGAPAAPREREALVAWLAESTEQLLDALREAGPDRGVWMWWGASQSPPTCGAVARHQLQQMAVHTYDAEITIGAPQPLPDEVALDGVEEFLFTCIATTSAWPHEAVLVDLHATEGRSWRLSLSADGARTTRLPEAGAVPATAANTSVWGTASELVLFLYGRIPVDSVKLEGDPGFFDLLQAWEPEQ</sequence>
<evidence type="ECO:0000259" key="2">
    <source>
        <dbReference type="Pfam" id="PF11716"/>
    </source>
</evidence>
<dbReference type="Pfam" id="PF11716">
    <property type="entry name" value="MDMPI_N"/>
    <property type="match status" value="1"/>
</dbReference>
<accession>A0ABV6TE85</accession>
<dbReference type="Pfam" id="PF07398">
    <property type="entry name" value="MDMPI_C"/>
    <property type="match status" value="1"/>
</dbReference>
<dbReference type="Gene3D" id="1.20.120.450">
    <property type="entry name" value="dinb family like domain"/>
    <property type="match status" value="1"/>
</dbReference>
<dbReference type="NCBIfam" id="TIGR03083">
    <property type="entry name" value="maleylpyruvate isomerase family mycothiol-dependent enzyme"/>
    <property type="match status" value="1"/>
</dbReference>
<dbReference type="GO" id="GO:0016853">
    <property type="term" value="F:isomerase activity"/>
    <property type="evidence" value="ECO:0007669"/>
    <property type="project" value="UniProtKB-KW"/>
</dbReference>
<dbReference type="InterPro" id="IPR010872">
    <property type="entry name" value="MDMPI_C-term_domain"/>
</dbReference>
<dbReference type="InterPro" id="IPR034660">
    <property type="entry name" value="DinB/YfiT-like"/>
</dbReference>
<gene>
    <name evidence="3" type="ORF">ACFH04_10265</name>
</gene>
<reference evidence="3 4" key="1">
    <citation type="submission" date="2024-09" db="EMBL/GenBank/DDBJ databases">
        <authorList>
            <person name="Sun Q."/>
            <person name="Mori K."/>
        </authorList>
    </citation>
    <scope>NUCLEOTIDE SEQUENCE [LARGE SCALE GENOMIC DNA]</scope>
    <source>
        <strain evidence="3 4">JCM 4557</strain>
    </source>
</reference>
<dbReference type="InterPro" id="IPR017517">
    <property type="entry name" value="Maleyloyr_isom"/>
</dbReference>
<dbReference type="EMBL" id="JBHMQV010000009">
    <property type="protein sequence ID" value="MFC0844092.1"/>
    <property type="molecule type" value="Genomic_DNA"/>
</dbReference>
<name>A0ABV6TE85_9ACTN</name>
<organism evidence="3 4">
    <name type="scientific">Streptomyces noboritoensis</name>
    <dbReference type="NCBI Taxonomy" id="67337"/>
    <lineage>
        <taxon>Bacteria</taxon>
        <taxon>Bacillati</taxon>
        <taxon>Actinomycetota</taxon>
        <taxon>Actinomycetes</taxon>
        <taxon>Kitasatosporales</taxon>
        <taxon>Streptomycetaceae</taxon>
        <taxon>Streptomyces</taxon>
    </lineage>
</organism>
<dbReference type="SUPFAM" id="SSF109854">
    <property type="entry name" value="DinB/YfiT-like putative metalloenzymes"/>
    <property type="match status" value="1"/>
</dbReference>
<proteinExistence type="predicted"/>
<evidence type="ECO:0000313" key="4">
    <source>
        <dbReference type="Proteomes" id="UP001589887"/>
    </source>
</evidence>
<dbReference type="PANTHER" id="PTHR40758">
    <property type="entry name" value="CONSERVED PROTEIN"/>
    <property type="match status" value="1"/>
</dbReference>
<dbReference type="PANTHER" id="PTHR40758:SF1">
    <property type="entry name" value="CONSERVED PROTEIN"/>
    <property type="match status" value="1"/>
</dbReference>
<dbReference type="Proteomes" id="UP001589887">
    <property type="component" value="Unassembled WGS sequence"/>
</dbReference>
<feature type="domain" description="MDMPI C-terminal" evidence="1">
    <location>
        <begin position="154"/>
        <end position="247"/>
    </location>
</feature>
<evidence type="ECO:0000259" key="1">
    <source>
        <dbReference type="Pfam" id="PF07398"/>
    </source>
</evidence>
<keyword evidence="4" id="KW-1185">Reference proteome</keyword>
<dbReference type="InterPro" id="IPR024344">
    <property type="entry name" value="MDMPI_metal-binding"/>
</dbReference>
<evidence type="ECO:0000313" key="3">
    <source>
        <dbReference type="EMBL" id="MFC0844092.1"/>
    </source>
</evidence>
<protein>
    <submittedName>
        <fullName evidence="3">Maleylpyruvate isomerase N-terminal domain-containing protein</fullName>
    </submittedName>
</protein>
<dbReference type="RefSeq" id="WP_394318091.1">
    <property type="nucleotide sequence ID" value="NZ_JBHMQV010000009.1"/>
</dbReference>
<feature type="domain" description="Mycothiol-dependent maleylpyruvate isomerase metal-binding" evidence="2">
    <location>
        <begin position="11"/>
        <end position="141"/>
    </location>
</feature>